<keyword evidence="2" id="KW-1185">Reference proteome</keyword>
<comment type="caution">
    <text evidence="1">The sequence shown here is derived from an EMBL/GenBank/DDBJ whole genome shotgun (WGS) entry which is preliminary data.</text>
</comment>
<name>A0ACC0UYF7_9HYPO</name>
<gene>
    <name evidence="1" type="ORF">N3K66_007072</name>
</gene>
<protein>
    <submittedName>
        <fullName evidence="1">Uncharacterized protein</fullName>
    </submittedName>
</protein>
<accession>A0ACC0UYF7</accession>
<sequence>MSNSQSVEPQPRLHRQEGYGTEQCLQCKVWFPTFEKLMEHKQENSSHLADARNKKLEFIYQLKAITKEPVKLDFTSCLPMSESQALAEAAAAAKEWSCEPQVEPTLFRDDDFPALPSYRPQQNPYALPPGDSTGTTMTDQKGAMDFWGDGVSKPSNTAAAQRPTVEQLRIATVPNAREVHDAQDLHDPSRANFNVSRYINEYTGRYDCPQAYCFKAFKTPQQIISHLRSPVHASINFDCPYCRSRFHSVTNMLEHAESTYAKCCLRNTDGFGAFVSQLTGGIINVSRSELSDGTPKFEVSEEAMDAFSNKKKTYGQRSRA</sequence>
<evidence type="ECO:0000313" key="2">
    <source>
        <dbReference type="Proteomes" id="UP001163324"/>
    </source>
</evidence>
<evidence type="ECO:0000313" key="1">
    <source>
        <dbReference type="EMBL" id="KAI9898712.1"/>
    </source>
</evidence>
<dbReference type="EMBL" id="CM047945">
    <property type="protein sequence ID" value="KAI9898712.1"/>
    <property type="molecule type" value="Genomic_DNA"/>
</dbReference>
<proteinExistence type="predicted"/>
<dbReference type="Proteomes" id="UP001163324">
    <property type="component" value="Chromosome 6"/>
</dbReference>
<reference evidence="1" key="1">
    <citation type="submission" date="2022-10" db="EMBL/GenBank/DDBJ databases">
        <title>Complete Genome of Trichothecium roseum strain YXFP-22015, a Plant Pathogen Isolated from Citrus.</title>
        <authorList>
            <person name="Wang Y."/>
            <person name="Zhu L."/>
        </authorList>
    </citation>
    <scope>NUCLEOTIDE SEQUENCE</scope>
    <source>
        <strain evidence="1">YXFP-22015</strain>
    </source>
</reference>
<organism evidence="1 2">
    <name type="scientific">Trichothecium roseum</name>
    <dbReference type="NCBI Taxonomy" id="47278"/>
    <lineage>
        <taxon>Eukaryota</taxon>
        <taxon>Fungi</taxon>
        <taxon>Dikarya</taxon>
        <taxon>Ascomycota</taxon>
        <taxon>Pezizomycotina</taxon>
        <taxon>Sordariomycetes</taxon>
        <taxon>Hypocreomycetidae</taxon>
        <taxon>Hypocreales</taxon>
        <taxon>Hypocreales incertae sedis</taxon>
        <taxon>Trichothecium</taxon>
    </lineage>
</organism>